<dbReference type="Pfam" id="PF00535">
    <property type="entry name" value="Glycos_transf_2"/>
    <property type="match status" value="1"/>
</dbReference>
<dbReference type="EMBL" id="JACBZO010000001">
    <property type="protein sequence ID" value="NYI42459.1"/>
    <property type="molecule type" value="Genomic_DNA"/>
</dbReference>
<keyword evidence="2" id="KW-0808">Transferase</keyword>
<name>A0A7Y9ZBR9_9MICO</name>
<dbReference type="InterPro" id="IPR001173">
    <property type="entry name" value="Glyco_trans_2-like"/>
</dbReference>
<reference evidence="2 3" key="1">
    <citation type="submission" date="2020-07" db="EMBL/GenBank/DDBJ databases">
        <title>Sequencing the genomes of 1000 actinobacteria strains.</title>
        <authorList>
            <person name="Klenk H.-P."/>
        </authorList>
    </citation>
    <scope>NUCLEOTIDE SEQUENCE [LARGE SCALE GENOMIC DNA]</scope>
    <source>
        <strain evidence="2 3">DSM 19970</strain>
    </source>
</reference>
<evidence type="ECO:0000313" key="2">
    <source>
        <dbReference type="EMBL" id="NYI42459.1"/>
    </source>
</evidence>
<dbReference type="SUPFAM" id="SSF53448">
    <property type="entry name" value="Nucleotide-diphospho-sugar transferases"/>
    <property type="match status" value="2"/>
</dbReference>
<sequence length="522" mass="56467">MSVAHRRGDAPTVTFVVPMPGDSSGSWLPLFKSLQRQTSESWNAVFVHKLPADKVPADDGKVSHIAAGTGAKLADALNRGLAAVQGDFVAFLNPASRLAPEATALLLAEAASGADIAYGDERIGADTFFKPEFSPERLRCQPYLGDTTLFKASLVNQVGGIRADVEGAELYDLALSTTRVASRVAHVAEVLSSRPAKSIANLWTIPADVQNSNISVVLGGHLRQTGGGKVLAVGANGVHRTRRTVKGEPLVSIVIPTRGDRAVIHGSDRCLVVEAVRSVVEMSTYKNIEFVVVLDSSAPDDVTAQLREVAGEALRLVAWDKPFSFSGKINLGVLHSAGEYVLLLNDDVEVISHSWIEPMLALAQLPNAGIVGPMLYFEDETIQHAGHAYIRLDVTHIGLHSLRGSAGPWGAFLVEREVAGVTAACALVRKDLFLSVGGLSPLLPGNFNDVDLCMKLSTAGYQAYWTPNAELYHFESKTRDPSVSRYEVLTAWGRWEHLFWSSPWWPTNPHEVFELGRAYDLH</sequence>
<evidence type="ECO:0000313" key="3">
    <source>
        <dbReference type="Proteomes" id="UP000547973"/>
    </source>
</evidence>
<comment type="caution">
    <text evidence="2">The sequence shown here is derived from an EMBL/GenBank/DDBJ whole genome shotgun (WGS) entry which is preliminary data.</text>
</comment>
<dbReference type="AlphaFoldDB" id="A0A7Y9ZBR9"/>
<evidence type="ECO:0000259" key="1">
    <source>
        <dbReference type="Pfam" id="PF00535"/>
    </source>
</evidence>
<dbReference type="RefSeq" id="WP_062074281.1">
    <property type="nucleotide sequence ID" value="NZ_BBRC01000002.1"/>
</dbReference>
<proteinExistence type="predicted"/>
<dbReference type="InterPro" id="IPR029044">
    <property type="entry name" value="Nucleotide-diphossugar_trans"/>
</dbReference>
<dbReference type="GO" id="GO:0016740">
    <property type="term" value="F:transferase activity"/>
    <property type="evidence" value="ECO:0007669"/>
    <property type="project" value="UniProtKB-KW"/>
</dbReference>
<dbReference type="Proteomes" id="UP000547973">
    <property type="component" value="Unassembled WGS sequence"/>
</dbReference>
<dbReference type="OrthoDB" id="7615426at2"/>
<feature type="domain" description="Glycosyltransferase 2-like" evidence="1">
    <location>
        <begin position="253"/>
        <end position="403"/>
    </location>
</feature>
<gene>
    <name evidence="2" type="ORF">BKA03_002578</name>
</gene>
<keyword evidence="3" id="KW-1185">Reference proteome</keyword>
<dbReference type="Gene3D" id="3.90.550.10">
    <property type="entry name" value="Spore Coat Polysaccharide Biosynthesis Protein SpsA, Chain A"/>
    <property type="match status" value="2"/>
</dbReference>
<dbReference type="PANTHER" id="PTHR43179:SF7">
    <property type="entry name" value="RHAMNOSYLTRANSFERASE WBBL"/>
    <property type="match status" value="1"/>
</dbReference>
<dbReference type="PANTHER" id="PTHR43179">
    <property type="entry name" value="RHAMNOSYLTRANSFERASE WBBL"/>
    <property type="match status" value="1"/>
</dbReference>
<organism evidence="2 3">
    <name type="scientific">Demequina lutea</name>
    <dbReference type="NCBI Taxonomy" id="431489"/>
    <lineage>
        <taxon>Bacteria</taxon>
        <taxon>Bacillati</taxon>
        <taxon>Actinomycetota</taxon>
        <taxon>Actinomycetes</taxon>
        <taxon>Micrococcales</taxon>
        <taxon>Demequinaceae</taxon>
        <taxon>Demequina</taxon>
    </lineage>
</organism>
<protein>
    <submittedName>
        <fullName evidence="2">GT2 family glycosyltransferase</fullName>
    </submittedName>
</protein>
<accession>A0A7Y9ZBR9</accession>